<protein>
    <recommendedName>
        <fullName evidence="4">DUF5666 domain-containing protein</fullName>
    </recommendedName>
</protein>
<evidence type="ECO:0000256" key="1">
    <source>
        <dbReference type="SAM" id="MobiDB-lite"/>
    </source>
</evidence>
<reference evidence="3" key="1">
    <citation type="submission" date="2020-02" db="EMBL/GenBank/DDBJ databases">
        <authorList>
            <person name="Meier V. D."/>
        </authorList>
    </citation>
    <scope>NUCLEOTIDE SEQUENCE</scope>
    <source>
        <strain evidence="3">AVDCRST_MAG69</strain>
    </source>
</reference>
<dbReference type="AlphaFoldDB" id="A0A6J4S5M1"/>
<gene>
    <name evidence="3" type="ORF">AVDCRST_MAG69-1294</name>
</gene>
<dbReference type="EMBL" id="CADCVP010000139">
    <property type="protein sequence ID" value="CAA9490190.1"/>
    <property type="molecule type" value="Genomic_DNA"/>
</dbReference>
<proteinExistence type="predicted"/>
<name>A0A6J4S5M1_9ACTN</name>
<feature type="signal peptide" evidence="2">
    <location>
        <begin position="1"/>
        <end position="23"/>
    </location>
</feature>
<organism evidence="3">
    <name type="scientific">uncultured Solirubrobacteraceae bacterium</name>
    <dbReference type="NCBI Taxonomy" id="1162706"/>
    <lineage>
        <taxon>Bacteria</taxon>
        <taxon>Bacillati</taxon>
        <taxon>Actinomycetota</taxon>
        <taxon>Thermoleophilia</taxon>
        <taxon>Solirubrobacterales</taxon>
        <taxon>Solirubrobacteraceae</taxon>
        <taxon>environmental samples</taxon>
    </lineage>
</organism>
<sequence>MTPRRGAIPGRSWAFAGSAVATAALLAVGCGRDEQPAEPPVASAVAPAPPDEVLTVEQASKYRDGQQLTVRGALVIEGGRSRLCHVLLESYPPQCGQVSLQVEGLDRDRLTLEEVRGVAWKSDVTLSGTVADGVLRVSDIVTSTSRGNRAVGPDTSGKRTAGPSIAMERPSEPRPCPLRFGDDEPPQFDARTLLGSREADARAAAERFGCELRVTRRDGRGLDITGDLRADRIDVELRDGFVVALTDEGWTSYAPMPRK</sequence>
<dbReference type="PROSITE" id="PS51257">
    <property type="entry name" value="PROKAR_LIPOPROTEIN"/>
    <property type="match status" value="1"/>
</dbReference>
<keyword evidence="2" id="KW-0732">Signal</keyword>
<evidence type="ECO:0000256" key="2">
    <source>
        <dbReference type="SAM" id="SignalP"/>
    </source>
</evidence>
<accession>A0A6J4S5M1</accession>
<feature type="region of interest" description="Disordered" evidence="1">
    <location>
        <begin position="145"/>
        <end position="175"/>
    </location>
</feature>
<evidence type="ECO:0000313" key="3">
    <source>
        <dbReference type="EMBL" id="CAA9490190.1"/>
    </source>
</evidence>
<evidence type="ECO:0008006" key="4">
    <source>
        <dbReference type="Google" id="ProtNLM"/>
    </source>
</evidence>
<feature type="chain" id="PRO_5038831109" description="DUF5666 domain-containing protein" evidence="2">
    <location>
        <begin position="24"/>
        <end position="259"/>
    </location>
</feature>